<evidence type="ECO:0000313" key="4">
    <source>
        <dbReference type="EMBL" id="OLF07653.1"/>
    </source>
</evidence>
<dbReference type="PROSITE" id="PS50012">
    <property type="entry name" value="RCC1_3"/>
    <property type="match status" value="6"/>
</dbReference>
<dbReference type="Pfam" id="PF25390">
    <property type="entry name" value="WD40_RLD"/>
    <property type="match status" value="1"/>
</dbReference>
<proteinExistence type="predicted"/>
<dbReference type="EMBL" id="MSIF01000015">
    <property type="protein sequence ID" value="OLF07653.1"/>
    <property type="molecule type" value="Genomic_DNA"/>
</dbReference>
<comment type="caution">
    <text evidence="4">The sequence shown here is derived from an EMBL/GenBank/DDBJ whole genome shotgun (WGS) entry which is preliminary data.</text>
</comment>
<evidence type="ECO:0000313" key="5">
    <source>
        <dbReference type="Proteomes" id="UP000185696"/>
    </source>
</evidence>
<dbReference type="SUPFAM" id="SSF50985">
    <property type="entry name" value="RCC1/BLIP-II"/>
    <property type="match status" value="2"/>
</dbReference>
<dbReference type="InterPro" id="IPR000408">
    <property type="entry name" value="Reg_chr_condens"/>
</dbReference>
<sequence>MDLAGYFAPPPTACASACLRSWGDNEWGLLGVGTTGGRSYEPGRIDGHTGITSVTGGYYNAYALRADGRVLSWGLDDFAGLGTGRPYGLSTVPVQVSALSGVTQISAGYTTNLALDGQGRVWSWGDNFNGALGDGTMTERRSPVQVTGLPTGITQVAAGNHTGYALREDGTVWVWGTNGGSFGDGTYGTGCEQAPAGPGCRSLSAKQIPNLTDVVSVTATWSATFVVKSDGSVWGWGYNSVGQLGLGTTGGTGCDLQDPDCLVLTPTQLPGVTGVKEVVGGTASSTYALTSDGTVLSWGFNGAGQLGNGSVGSDCDTPEAVNCARPTPAPVAGMTDVVDVAGGTNHGLAVKSDGTVWAWGHNGYGQLGGGATPPDWLATPAQLPELSGASIVGSSGWTSFAVS</sequence>
<protein>
    <recommendedName>
        <fullName evidence="3">RCC1-like domain-containing protein</fullName>
    </recommendedName>
</protein>
<dbReference type="PANTHER" id="PTHR45982:SF1">
    <property type="entry name" value="REGULATOR OF CHROMOSOME CONDENSATION"/>
    <property type="match status" value="1"/>
</dbReference>
<evidence type="ECO:0000259" key="3">
    <source>
        <dbReference type="Pfam" id="PF25390"/>
    </source>
</evidence>
<name>A0A7Z0WHZ1_9PSEU</name>
<keyword evidence="5" id="KW-1185">Reference proteome</keyword>
<dbReference type="PROSITE" id="PS00626">
    <property type="entry name" value="RCC1_2"/>
    <property type="match status" value="1"/>
</dbReference>
<dbReference type="InterPro" id="IPR058923">
    <property type="entry name" value="RCC1-like_dom"/>
</dbReference>
<feature type="domain" description="RCC1-like" evidence="3">
    <location>
        <begin position="20"/>
        <end position="386"/>
    </location>
</feature>
<accession>A0A7Z0WHZ1</accession>
<keyword evidence="2" id="KW-0677">Repeat</keyword>
<dbReference type="InterPro" id="IPR009091">
    <property type="entry name" value="RCC1/BLIP-II"/>
</dbReference>
<organism evidence="4 5">
    <name type="scientific">Actinophytocola xinjiangensis</name>
    <dbReference type="NCBI Taxonomy" id="485602"/>
    <lineage>
        <taxon>Bacteria</taxon>
        <taxon>Bacillati</taxon>
        <taxon>Actinomycetota</taxon>
        <taxon>Actinomycetes</taxon>
        <taxon>Pseudonocardiales</taxon>
        <taxon>Pseudonocardiaceae</taxon>
    </lineage>
</organism>
<dbReference type="PRINTS" id="PR00633">
    <property type="entry name" value="RCCNDNSATION"/>
</dbReference>
<dbReference type="Proteomes" id="UP000185696">
    <property type="component" value="Unassembled WGS sequence"/>
</dbReference>
<keyword evidence="1" id="KW-0344">Guanine-nucleotide releasing factor</keyword>
<evidence type="ECO:0000256" key="1">
    <source>
        <dbReference type="ARBA" id="ARBA00022658"/>
    </source>
</evidence>
<evidence type="ECO:0000256" key="2">
    <source>
        <dbReference type="ARBA" id="ARBA00022737"/>
    </source>
</evidence>
<gene>
    <name evidence="4" type="ORF">BLA60_27175</name>
</gene>
<dbReference type="Gene3D" id="2.130.10.30">
    <property type="entry name" value="Regulator of chromosome condensation 1/beta-lactamase-inhibitor protein II"/>
    <property type="match status" value="2"/>
</dbReference>
<dbReference type="PANTHER" id="PTHR45982">
    <property type="entry name" value="REGULATOR OF CHROMOSOME CONDENSATION"/>
    <property type="match status" value="1"/>
</dbReference>
<reference evidence="4 5" key="1">
    <citation type="submission" date="2016-12" db="EMBL/GenBank/DDBJ databases">
        <title>The draft genome sequence of Actinophytocola xinjiangensis.</title>
        <authorList>
            <person name="Wang W."/>
            <person name="Yuan L."/>
        </authorList>
    </citation>
    <scope>NUCLEOTIDE SEQUENCE [LARGE SCALE GENOMIC DNA]</scope>
    <source>
        <strain evidence="4 5">CGMCC 4.4663</strain>
    </source>
</reference>
<dbReference type="AlphaFoldDB" id="A0A7Z0WHZ1"/>
<dbReference type="InterPro" id="IPR051553">
    <property type="entry name" value="Ran_GTPase-activating"/>
</dbReference>